<reference evidence="4 5" key="1">
    <citation type="submission" date="2019-03" db="EMBL/GenBank/DDBJ databases">
        <title>Genome Sequencing and Assembly of Various Microbes Isolated from Partially Reclaimed Soil and Acid Mine Drainage (AMD) Site.</title>
        <authorList>
            <person name="Steinbock B."/>
            <person name="Bechtold R."/>
            <person name="Sevigny J.L."/>
            <person name="Thomas D."/>
            <person name="Cuthill L.R."/>
            <person name="Aveiro Johannsen E.J."/>
            <person name="Thomas K."/>
            <person name="Ghosh A."/>
        </authorList>
    </citation>
    <scope>NUCLEOTIDE SEQUENCE [LARGE SCALE GENOMIC DNA]</scope>
    <source>
        <strain evidence="4 5">S-A1</strain>
    </source>
</reference>
<dbReference type="InterPro" id="IPR003593">
    <property type="entry name" value="AAA+_ATPase"/>
</dbReference>
<dbReference type="InterPro" id="IPR027417">
    <property type="entry name" value="P-loop_NTPase"/>
</dbReference>
<dbReference type="InterPro" id="IPR003439">
    <property type="entry name" value="ABC_transporter-like_ATP-bd"/>
</dbReference>
<dbReference type="AlphaFoldDB" id="A0A4R5Y619"/>
<dbReference type="PROSITE" id="PS00211">
    <property type="entry name" value="ABC_TRANSPORTER_1"/>
    <property type="match status" value="1"/>
</dbReference>
<dbReference type="Proteomes" id="UP000294621">
    <property type="component" value="Unassembled WGS sequence"/>
</dbReference>
<evidence type="ECO:0000259" key="3">
    <source>
        <dbReference type="PROSITE" id="PS50893"/>
    </source>
</evidence>
<evidence type="ECO:0000313" key="4">
    <source>
        <dbReference type="EMBL" id="TDL40059.1"/>
    </source>
</evidence>
<dbReference type="InterPro" id="IPR017871">
    <property type="entry name" value="ABC_transporter-like_CS"/>
</dbReference>
<dbReference type="SMART" id="SM00382">
    <property type="entry name" value="AAA"/>
    <property type="match status" value="1"/>
</dbReference>
<organism evidence="4 5">
    <name type="scientific">Arthrobacter nitrophenolicus</name>
    <dbReference type="NCBI Taxonomy" id="683150"/>
    <lineage>
        <taxon>Bacteria</taxon>
        <taxon>Bacillati</taxon>
        <taxon>Actinomycetota</taxon>
        <taxon>Actinomycetes</taxon>
        <taxon>Micrococcales</taxon>
        <taxon>Micrococcaceae</taxon>
        <taxon>Arthrobacter</taxon>
    </lineage>
</organism>
<name>A0A4R5Y619_9MICC</name>
<gene>
    <name evidence="4" type="ORF">E2R57_06295</name>
</gene>
<feature type="domain" description="ABC transporter" evidence="3">
    <location>
        <begin position="13"/>
        <end position="243"/>
    </location>
</feature>
<dbReference type="RefSeq" id="WP_133347354.1">
    <property type="nucleotide sequence ID" value="NZ_SMZQ01000002.1"/>
</dbReference>
<dbReference type="Gene3D" id="3.40.50.300">
    <property type="entry name" value="P-loop containing nucleotide triphosphate hydrolases"/>
    <property type="match status" value="1"/>
</dbReference>
<accession>A0A4R5Y619</accession>
<dbReference type="SUPFAM" id="SSF52540">
    <property type="entry name" value="P-loop containing nucleoside triphosphate hydrolases"/>
    <property type="match status" value="1"/>
</dbReference>
<dbReference type="EMBL" id="SMZQ01000002">
    <property type="protein sequence ID" value="TDL40059.1"/>
    <property type="molecule type" value="Genomic_DNA"/>
</dbReference>
<dbReference type="OrthoDB" id="9804819at2"/>
<dbReference type="STRING" id="683150.G205_00789"/>
<keyword evidence="1" id="KW-0547">Nucleotide-binding</keyword>
<comment type="caution">
    <text evidence="4">The sequence shown here is derived from an EMBL/GenBank/DDBJ whole genome shotgun (WGS) entry which is preliminary data.</text>
</comment>
<dbReference type="PANTHER" id="PTHR43582">
    <property type="entry name" value="LINEARMYCIN RESISTANCE ATP-BINDING PROTEIN LNRL"/>
    <property type="match status" value="1"/>
</dbReference>
<proteinExistence type="predicted"/>
<dbReference type="Pfam" id="PF00005">
    <property type="entry name" value="ABC_tran"/>
    <property type="match status" value="1"/>
</dbReference>
<evidence type="ECO:0000256" key="2">
    <source>
        <dbReference type="ARBA" id="ARBA00022840"/>
    </source>
</evidence>
<dbReference type="GO" id="GO:0016887">
    <property type="term" value="F:ATP hydrolysis activity"/>
    <property type="evidence" value="ECO:0007669"/>
    <property type="project" value="InterPro"/>
</dbReference>
<keyword evidence="2 4" id="KW-0067">ATP-binding</keyword>
<dbReference type="PANTHER" id="PTHR43582:SF2">
    <property type="entry name" value="LINEARMYCIN RESISTANCE ATP-BINDING PROTEIN LNRL"/>
    <property type="match status" value="1"/>
</dbReference>
<dbReference type="GO" id="GO:0005524">
    <property type="term" value="F:ATP binding"/>
    <property type="evidence" value="ECO:0007669"/>
    <property type="project" value="UniProtKB-KW"/>
</dbReference>
<evidence type="ECO:0000313" key="5">
    <source>
        <dbReference type="Proteomes" id="UP000294621"/>
    </source>
</evidence>
<protein>
    <submittedName>
        <fullName evidence="4">ABC transporter ATP-binding protein</fullName>
    </submittedName>
</protein>
<dbReference type="PROSITE" id="PS50893">
    <property type="entry name" value="ABC_TRANSPORTER_2"/>
    <property type="match status" value="1"/>
</dbReference>
<evidence type="ECO:0000256" key="1">
    <source>
        <dbReference type="ARBA" id="ARBA00022741"/>
    </source>
</evidence>
<sequence>MTADVQTQKAQVLGVKGLVKRYGGRTVVDDVSFHIQAGETYGLLGPNGAGKTTIISMVAGLIPAESGSIELAGSAMTPANTRAKGDIGLVPQELAIYPDLTARENLLFFGRLQGLRGQGLKDRMSEVLDLIGLADRAGEQTKKFSGGMKRRLNIGIGLLHRPTLLILDEPTVGVDPQSRNSILESVEGLATEGMAVLYTTHYMEEAERLCDRIAIIDEGRIQAEGTRGQLVELTGGADRIDLHGSGNTSAAAAALRRLPGVQHVDAGTSGLILTVHNGPGLLAPIVAEAGGAGMTLTSVEIVRPDLESVFLHLTGKALRD</sequence>